<dbReference type="Gene3D" id="3.40.50.12780">
    <property type="entry name" value="N-terminal domain of ligase-like"/>
    <property type="match status" value="1"/>
</dbReference>
<gene>
    <name evidence="4" type="ORF">D8Y22_06385</name>
</gene>
<dbReference type="RefSeq" id="WP_141463864.1">
    <property type="nucleotide sequence ID" value="NZ_RBZW01000016.1"/>
</dbReference>
<dbReference type="PROSITE" id="PS00455">
    <property type="entry name" value="AMP_BINDING"/>
    <property type="match status" value="1"/>
</dbReference>
<dbReference type="InterPro" id="IPR020845">
    <property type="entry name" value="AMP-binding_CS"/>
</dbReference>
<dbReference type="SUPFAM" id="SSF56801">
    <property type="entry name" value="Acetyl-CoA synthetase-like"/>
    <property type="match status" value="1"/>
</dbReference>
<evidence type="ECO:0000313" key="4">
    <source>
        <dbReference type="EMBL" id="THE65789.1"/>
    </source>
</evidence>
<accession>A0A4S3TNA7</accession>
<dbReference type="InterPro" id="IPR000873">
    <property type="entry name" value="AMP-dep_synth/lig_dom"/>
</dbReference>
<feature type="domain" description="AMP-dependent synthetase/ligase" evidence="3">
    <location>
        <begin position="41"/>
        <end position="423"/>
    </location>
</feature>
<keyword evidence="5" id="KW-1185">Reference proteome</keyword>
<dbReference type="AlphaFoldDB" id="A0A4S3TNA7"/>
<dbReference type="PANTHER" id="PTHR43272:SF33">
    <property type="entry name" value="AMP-BINDING DOMAIN-CONTAINING PROTEIN-RELATED"/>
    <property type="match status" value="1"/>
</dbReference>
<dbReference type="PANTHER" id="PTHR43272">
    <property type="entry name" value="LONG-CHAIN-FATTY-ACID--COA LIGASE"/>
    <property type="match status" value="1"/>
</dbReference>
<dbReference type="CDD" id="cd05907">
    <property type="entry name" value="VL_LC_FACS_like"/>
    <property type="match status" value="1"/>
</dbReference>
<dbReference type="Pfam" id="PF00501">
    <property type="entry name" value="AMP-binding"/>
    <property type="match status" value="1"/>
</dbReference>
<proteinExistence type="predicted"/>
<keyword evidence="2" id="KW-0067">ATP-binding</keyword>
<name>A0A4S3TNA7_9EURY</name>
<keyword evidence="4" id="KW-0436">Ligase</keyword>
<evidence type="ECO:0000256" key="2">
    <source>
        <dbReference type="ARBA" id="ARBA00022840"/>
    </source>
</evidence>
<dbReference type="EMBL" id="RBZW01000016">
    <property type="protein sequence ID" value="THE65789.1"/>
    <property type="molecule type" value="Genomic_DNA"/>
</dbReference>
<dbReference type="InterPro" id="IPR042099">
    <property type="entry name" value="ANL_N_sf"/>
</dbReference>
<dbReference type="Proteomes" id="UP000318864">
    <property type="component" value="Unassembled WGS sequence"/>
</dbReference>
<evidence type="ECO:0000259" key="3">
    <source>
        <dbReference type="Pfam" id="PF00501"/>
    </source>
</evidence>
<dbReference type="OrthoDB" id="15541at2157"/>
<dbReference type="GO" id="GO:0004467">
    <property type="term" value="F:long-chain fatty acid-CoA ligase activity"/>
    <property type="evidence" value="ECO:0007669"/>
    <property type="project" value="TreeGrafter"/>
</dbReference>
<dbReference type="GO" id="GO:0005524">
    <property type="term" value="F:ATP binding"/>
    <property type="evidence" value="ECO:0007669"/>
    <property type="project" value="UniProtKB-KW"/>
</dbReference>
<evidence type="ECO:0000256" key="1">
    <source>
        <dbReference type="ARBA" id="ARBA00022741"/>
    </source>
</evidence>
<sequence length="609" mass="66253">MAKTADDDTAEGIASTDLVTEVEAGPALSVPDGPMAAWLEDHFEAYADEPAALIREGDSFEDVRFAELLEEARAVAGGLLELGLEPGDRIGIRAPTRYEWSVADVATHLAGLVLVPVYPSFSADQATHVVDDADASVLITEDDYPDELEDAVDEIVPIDDLPTAEPPELAGYDADDDEPATIIYTSGTTGDPKGCTITHRNLLAATAMVDERLSLESGNVGTCFLPLSHIYQRVGNYYLWGTGNAAAFMTVDDLKDELGMVEPELLVTVPRVYRRVYAGIQDQIAEMSGAKRRLMEWADGVAKAYGEGRSEGESVSSALAAKHALAEKLVFSTLREELGLTQVEYALTGAASIDADLLHYFWGLGIPLVEVYGSTEVTGPSTMNKPDSFRAGTVGYPMAGSEVGLAADGEVLYRGPNVMEGYWNNEAATADSIVDGWYHTGDIGEFDEDGFLTIVDRKKRMAVLDTGKNVSPNRVETALNRDRFVADSMAIADGRKFVTALLQPNYEAVLDLATDEGIAFDESATERDDSEEVVAVDPALLEDDHVHERFETALESANETLASYEEVGDYRLLERALSVDREELTPTLKKRRPTIEERYADRIESMYAE</sequence>
<evidence type="ECO:0000313" key="5">
    <source>
        <dbReference type="Proteomes" id="UP000318864"/>
    </source>
</evidence>
<dbReference type="GO" id="GO:0016020">
    <property type="term" value="C:membrane"/>
    <property type="evidence" value="ECO:0007669"/>
    <property type="project" value="TreeGrafter"/>
</dbReference>
<protein>
    <submittedName>
        <fullName evidence="4">Long-chain fatty acid--CoA ligase</fullName>
    </submittedName>
</protein>
<reference evidence="4 5" key="1">
    <citation type="submission" date="2018-10" db="EMBL/GenBank/DDBJ databases">
        <title>Natronolimnobius sp. XQ-INN 246 isolated from Inner Mongolia Autonomous Region of China.</title>
        <authorList>
            <person name="Xue Q."/>
        </authorList>
    </citation>
    <scope>NUCLEOTIDE SEQUENCE [LARGE SCALE GENOMIC DNA]</scope>
    <source>
        <strain evidence="4 5">XQ-INN 246</strain>
    </source>
</reference>
<keyword evidence="1" id="KW-0547">Nucleotide-binding</keyword>
<organism evidence="4 5">
    <name type="scientific">Salinadaptatus halalkaliphilus</name>
    <dbReference type="NCBI Taxonomy" id="2419781"/>
    <lineage>
        <taxon>Archaea</taxon>
        <taxon>Methanobacteriati</taxon>
        <taxon>Methanobacteriota</taxon>
        <taxon>Stenosarchaea group</taxon>
        <taxon>Halobacteria</taxon>
        <taxon>Halobacteriales</taxon>
        <taxon>Natrialbaceae</taxon>
        <taxon>Salinadaptatus</taxon>
    </lineage>
</organism>
<comment type="caution">
    <text evidence="4">The sequence shown here is derived from an EMBL/GenBank/DDBJ whole genome shotgun (WGS) entry which is preliminary data.</text>
</comment>